<feature type="domain" description="Large polyvalent protein associated" evidence="1">
    <location>
        <begin position="8"/>
        <end position="84"/>
    </location>
</feature>
<name>A0A8T7M2U4_9CHLR</name>
<evidence type="ECO:0000313" key="3">
    <source>
        <dbReference type="EMBL" id="WJW65869.1"/>
    </source>
</evidence>
<protein>
    <recommendedName>
        <fullName evidence="1">Large polyvalent protein associated domain-containing protein</fullName>
    </recommendedName>
</protein>
<proteinExistence type="predicted"/>
<evidence type="ECO:0000259" key="1">
    <source>
        <dbReference type="Pfam" id="PF18847"/>
    </source>
</evidence>
<keyword evidence="5" id="KW-1185">Reference proteome</keyword>
<evidence type="ECO:0000313" key="2">
    <source>
        <dbReference type="EMBL" id="NWJ46501.1"/>
    </source>
</evidence>
<evidence type="ECO:0000313" key="4">
    <source>
        <dbReference type="Proteomes" id="UP000521676"/>
    </source>
</evidence>
<accession>A0A8T7M2U4</accession>
<gene>
    <name evidence="2" type="ORF">HXX08_11530</name>
    <name evidence="3" type="ORF">OZ401_001648</name>
</gene>
<dbReference type="Proteomes" id="UP001431572">
    <property type="component" value="Chromosome 1"/>
</dbReference>
<dbReference type="RefSeq" id="WP_341467756.1">
    <property type="nucleotide sequence ID" value="NZ_CP128399.1"/>
</dbReference>
<dbReference type="EMBL" id="JACATZ010000001">
    <property type="protein sequence ID" value="NWJ46501.1"/>
    <property type="molecule type" value="Genomic_DNA"/>
</dbReference>
<evidence type="ECO:0000313" key="5">
    <source>
        <dbReference type="Proteomes" id="UP001431572"/>
    </source>
</evidence>
<dbReference type="InterPro" id="IPR041311">
    <property type="entry name" value="LPD29"/>
</dbReference>
<dbReference type="AlphaFoldDB" id="A0A8T7M2U4"/>
<reference evidence="3" key="2">
    <citation type="journal article" date="2024" name="Nature">
        <title>Anoxygenic phototroph of the Chloroflexota uses a type I reaction centre.</title>
        <authorList>
            <person name="Tsuji J.M."/>
            <person name="Shaw N.A."/>
            <person name="Nagashima S."/>
            <person name="Venkiteswaran J.J."/>
            <person name="Schiff S.L."/>
            <person name="Watanabe T."/>
            <person name="Fukui M."/>
            <person name="Hanada S."/>
            <person name="Tank M."/>
            <person name="Neufeld J.D."/>
        </authorList>
    </citation>
    <scope>NUCLEOTIDE SEQUENCE</scope>
    <source>
        <strain evidence="3">L227-S17</strain>
    </source>
</reference>
<sequence length="150" mass="17534">MTTRELSTAAQAAKLIRADMKSEYPDLKVRVTCHNFAGGDSITVEFYDQPPEVEEAIKKLLHKYEFGHFDGMTDMYEYSNWNDALPQTKYLHIDNNRSPEMDAKLEAFALSLYGEDSPQTKSYEIHTTMHRLFRDTYPYFWKAFKNGEIK</sequence>
<organism evidence="2 4">
    <name type="scientific">Candidatus Chlorohelix allophototropha</name>
    <dbReference type="NCBI Taxonomy" id="3003348"/>
    <lineage>
        <taxon>Bacteria</taxon>
        <taxon>Bacillati</taxon>
        <taxon>Chloroflexota</taxon>
        <taxon>Chloroflexia</taxon>
        <taxon>Candidatus Chloroheliales</taxon>
        <taxon>Candidatus Chloroheliaceae</taxon>
        <taxon>Candidatus Chlorohelix</taxon>
    </lineage>
</organism>
<dbReference type="Proteomes" id="UP000521676">
    <property type="component" value="Unassembled WGS sequence"/>
</dbReference>
<dbReference type="Pfam" id="PF18847">
    <property type="entry name" value="LPD29"/>
    <property type="match status" value="1"/>
</dbReference>
<reference evidence="2 4" key="1">
    <citation type="submission" date="2020-06" db="EMBL/GenBank/DDBJ databases">
        <title>Anoxygenic phototrophic Chloroflexota member uses a Type I reaction center.</title>
        <authorList>
            <person name="Tsuji J.M."/>
            <person name="Shaw N.A."/>
            <person name="Nagashima S."/>
            <person name="Venkiteswaran J."/>
            <person name="Schiff S.L."/>
            <person name="Hanada S."/>
            <person name="Tank M."/>
            <person name="Neufeld J.D."/>
        </authorList>
    </citation>
    <scope>NUCLEOTIDE SEQUENCE [LARGE SCALE GENOMIC DNA]</scope>
    <source>
        <strain evidence="2">L227-S17</strain>
    </source>
</reference>
<dbReference type="EMBL" id="CP128399">
    <property type="protein sequence ID" value="WJW65869.1"/>
    <property type="molecule type" value="Genomic_DNA"/>
</dbReference>